<keyword evidence="9 17" id="KW-0249">Electron transport</keyword>
<dbReference type="InterPro" id="IPR020456">
    <property type="entry name" value="Acylphosphatase"/>
</dbReference>
<organism evidence="22 23">
    <name type="scientific">Pyrenophora seminiperda CCB06</name>
    <dbReference type="NCBI Taxonomy" id="1302712"/>
    <lineage>
        <taxon>Eukaryota</taxon>
        <taxon>Fungi</taxon>
        <taxon>Dikarya</taxon>
        <taxon>Ascomycota</taxon>
        <taxon>Pezizomycotina</taxon>
        <taxon>Dothideomycetes</taxon>
        <taxon>Pleosporomycetidae</taxon>
        <taxon>Pleosporales</taxon>
        <taxon>Pleosporineae</taxon>
        <taxon>Pleosporaceae</taxon>
        <taxon>Pyrenophora</taxon>
    </lineage>
</organism>
<proteinExistence type="inferred from homology"/>
<dbReference type="InterPro" id="IPR001792">
    <property type="entry name" value="Acylphosphatase-like_dom"/>
</dbReference>
<evidence type="ECO:0000256" key="8">
    <source>
        <dbReference type="ARBA" id="ARBA00022946"/>
    </source>
</evidence>
<dbReference type="PROSITE" id="PS51160">
    <property type="entry name" value="ACYLPHOSPHATASE_3"/>
    <property type="match status" value="1"/>
</dbReference>
<reference evidence="22 23" key="1">
    <citation type="journal article" date="2014" name="PLoS ONE">
        <title>De novo Genome Assembly of the Fungal Plant Pathogen Pyrenophora semeniperda.</title>
        <authorList>
            <person name="Soliai M.M."/>
            <person name="Meyer S.E."/>
            <person name="Udall J.A."/>
            <person name="Elzinga D.E."/>
            <person name="Hermansen R.A."/>
            <person name="Bodily P.M."/>
            <person name="Hart A.A."/>
            <person name="Coleman C.E."/>
        </authorList>
    </citation>
    <scope>NUCLEOTIDE SEQUENCE [LARGE SCALE GENOMIC DNA]</scope>
    <source>
        <strain evidence="22 23">CCB06</strain>
        <tissue evidence="22">Mycelium</tissue>
    </source>
</reference>
<comment type="subcellular location">
    <subcellularLocation>
        <location evidence="1">Mitochondrion inner membrane</location>
        <topology evidence="1">Multi-pass membrane protein</topology>
        <orientation evidence="1">Matrix side</orientation>
    </subcellularLocation>
</comment>
<dbReference type="OrthoDB" id="16906at2759"/>
<comment type="catalytic activity">
    <reaction evidence="16">
        <text>an acyl phosphate + H2O = a carboxylate + phosphate + H(+)</text>
        <dbReference type="Rhea" id="RHEA:14965"/>
        <dbReference type="ChEBI" id="CHEBI:15377"/>
        <dbReference type="ChEBI" id="CHEBI:15378"/>
        <dbReference type="ChEBI" id="CHEBI:29067"/>
        <dbReference type="ChEBI" id="CHEBI:43474"/>
        <dbReference type="ChEBI" id="CHEBI:59918"/>
        <dbReference type="EC" id="3.6.1.7"/>
    </reaction>
</comment>
<dbReference type="InterPro" id="IPR002680">
    <property type="entry name" value="AOX"/>
</dbReference>
<dbReference type="Pfam" id="PF01786">
    <property type="entry name" value="AOX"/>
    <property type="match status" value="1"/>
</dbReference>
<feature type="domain" description="Acylphosphatase-like" evidence="21">
    <location>
        <begin position="18"/>
        <end position="105"/>
    </location>
</feature>
<dbReference type="PANTHER" id="PTHR31803:SF3">
    <property type="entry name" value="ALTERNATIVE OXIDASE"/>
    <property type="match status" value="1"/>
</dbReference>
<feature type="active site" evidence="16">
    <location>
        <position position="33"/>
    </location>
</feature>
<keyword evidence="12 17" id="KW-0408">Iron</keyword>
<keyword evidence="4 17" id="KW-0679">Respiratory chain</keyword>
<dbReference type="EC" id="1.-.-.-" evidence="17"/>
<dbReference type="GO" id="GO:0098803">
    <property type="term" value="C:respiratory chain complex"/>
    <property type="evidence" value="ECO:0007669"/>
    <property type="project" value="UniProtKB-UniRule"/>
</dbReference>
<comment type="similarity">
    <text evidence="18">Belongs to the acylphosphatase family.</text>
</comment>
<evidence type="ECO:0000256" key="14">
    <source>
        <dbReference type="ARBA" id="ARBA00023136"/>
    </source>
</evidence>
<feature type="transmembrane region" description="Helical" evidence="20">
    <location>
        <begin position="370"/>
        <end position="389"/>
    </location>
</feature>
<gene>
    <name evidence="22" type="ORF">GMOD_00007033</name>
</gene>
<evidence type="ECO:0000313" key="22">
    <source>
        <dbReference type="EMBL" id="RMZ72043.1"/>
    </source>
</evidence>
<dbReference type="GO" id="GO:0009916">
    <property type="term" value="F:alternative oxidase activity"/>
    <property type="evidence" value="ECO:0007669"/>
    <property type="project" value="UniProtKB-UniRule"/>
</dbReference>
<evidence type="ECO:0000256" key="3">
    <source>
        <dbReference type="ARBA" id="ARBA00022448"/>
    </source>
</evidence>
<dbReference type="Gene3D" id="1.20.1260.140">
    <property type="entry name" value="Alternative oxidase"/>
    <property type="match status" value="1"/>
</dbReference>
<feature type="region of interest" description="Disordered" evidence="19">
    <location>
        <begin position="468"/>
        <end position="509"/>
    </location>
</feature>
<feature type="active site" evidence="16">
    <location>
        <position position="51"/>
    </location>
</feature>
<dbReference type="AlphaFoldDB" id="A0A3M7MBX5"/>
<feature type="compositionally biased region" description="Basic and acidic residues" evidence="19">
    <location>
        <begin position="484"/>
        <end position="509"/>
    </location>
</feature>
<evidence type="ECO:0000256" key="12">
    <source>
        <dbReference type="ARBA" id="ARBA00023004"/>
    </source>
</evidence>
<comment type="cofactor">
    <cofactor evidence="17">
        <name>Fe cation</name>
        <dbReference type="ChEBI" id="CHEBI:24875"/>
    </cofactor>
    <text evidence="17">Binds 2 iron ions per subunit.</text>
</comment>
<name>A0A3M7MBX5_9PLEO</name>
<dbReference type="Pfam" id="PF00708">
    <property type="entry name" value="Acylphosphatase"/>
    <property type="match status" value="1"/>
</dbReference>
<evidence type="ECO:0000256" key="10">
    <source>
        <dbReference type="ARBA" id="ARBA00022989"/>
    </source>
</evidence>
<dbReference type="Gene3D" id="3.30.70.100">
    <property type="match status" value="1"/>
</dbReference>
<dbReference type="InterPro" id="IPR017968">
    <property type="entry name" value="Acylphosphatase_CS"/>
</dbReference>
<sequence length="509" mass="57715">MTLMKRFLSTTANMSSKRIQYKVEGQVQGVNFRSYTQKQARSIGVTGFVTNASDGSVQGEAQGSEDKINEFVQHLNKGPSAASVTKVDQSEISTKSGESSFNRSRAPFAFGSQVLHIPVPSRADGLTHSAASDLPSHATNAPALDYSDYQFDLSYAVYGIAGVATRASPKQATVQLIKSFQSYNAGFRPAFVAAQHLQAQRHFTSTPNEGAKIKEWFEKHPTEKVRKTHAAWPHPVYTEEQMKQVVVAHREAKTMSDKVALLAVKILRWGLDKATGYKHHKALDVDAKDPVAARKQFAMTEEKYLIRNVFLESVAGVPGMVAGMLRHLHSMRRMKRDNGWIESLLEESYNERMHLLVFLKMQQPGRFMRLMVLGAQGVWCNALFFAYVLSPRTVHRFVGYLEEEAVITYTRQIEDLDAGRLPKWEKMQAPEIAIDYWNMPEGHRTMRDLLLYIRADESKHREVNHTFGNLDQKEDPNPYVSEYRNPEEPHPTKDLAHQKPTGWERHEVI</sequence>
<keyword evidence="16" id="KW-0378">Hydrolase</keyword>
<evidence type="ECO:0000256" key="7">
    <source>
        <dbReference type="ARBA" id="ARBA00022792"/>
    </source>
</evidence>
<evidence type="ECO:0000256" key="18">
    <source>
        <dbReference type="RuleBase" id="RU004168"/>
    </source>
</evidence>
<evidence type="ECO:0000256" key="13">
    <source>
        <dbReference type="ARBA" id="ARBA00023128"/>
    </source>
</evidence>
<evidence type="ECO:0000256" key="2">
    <source>
        <dbReference type="ARBA" id="ARBA00008388"/>
    </source>
</evidence>
<keyword evidence="6 17" id="KW-0479">Metal-binding</keyword>
<dbReference type="PANTHER" id="PTHR31803">
    <property type="entry name" value="ALTERNATIVE OXIDASE"/>
    <property type="match status" value="1"/>
</dbReference>
<keyword evidence="7" id="KW-0999">Mitochondrion inner membrane</keyword>
<evidence type="ECO:0000256" key="20">
    <source>
        <dbReference type="SAM" id="Phobius"/>
    </source>
</evidence>
<dbReference type="Proteomes" id="UP000265663">
    <property type="component" value="Unassembled WGS sequence"/>
</dbReference>
<keyword evidence="14 17" id="KW-0472">Membrane</keyword>
<keyword evidence="3" id="KW-0813">Transport</keyword>
<feature type="region of interest" description="Disordered" evidence="19">
    <location>
        <begin position="79"/>
        <end position="99"/>
    </location>
</feature>
<evidence type="ECO:0000256" key="4">
    <source>
        <dbReference type="ARBA" id="ARBA00022660"/>
    </source>
</evidence>
<keyword evidence="23" id="KW-1185">Reference proteome</keyword>
<dbReference type="GO" id="GO:0003998">
    <property type="term" value="F:acylphosphatase activity"/>
    <property type="evidence" value="ECO:0007669"/>
    <property type="project" value="UniProtKB-EC"/>
</dbReference>
<dbReference type="GO" id="GO:0010230">
    <property type="term" value="P:alternative respiration"/>
    <property type="evidence" value="ECO:0007669"/>
    <property type="project" value="TreeGrafter"/>
</dbReference>
<evidence type="ECO:0000256" key="11">
    <source>
        <dbReference type="ARBA" id="ARBA00023002"/>
    </source>
</evidence>
<evidence type="ECO:0000313" key="23">
    <source>
        <dbReference type="Proteomes" id="UP000265663"/>
    </source>
</evidence>
<evidence type="ECO:0000259" key="21">
    <source>
        <dbReference type="PROSITE" id="PS51160"/>
    </source>
</evidence>
<dbReference type="GO" id="GO:0046872">
    <property type="term" value="F:metal ion binding"/>
    <property type="evidence" value="ECO:0007669"/>
    <property type="project" value="UniProtKB-UniRule"/>
</dbReference>
<keyword evidence="11 17" id="KW-0560">Oxidoreductase</keyword>
<evidence type="ECO:0000256" key="1">
    <source>
        <dbReference type="ARBA" id="ARBA00004292"/>
    </source>
</evidence>
<keyword evidence="13" id="KW-0496">Mitochondrion</keyword>
<dbReference type="PROSITE" id="PS00150">
    <property type="entry name" value="ACYLPHOSPHATASE_1"/>
    <property type="match status" value="1"/>
</dbReference>
<dbReference type="EMBL" id="KE747829">
    <property type="protein sequence ID" value="RMZ72043.1"/>
    <property type="molecule type" value="Genomic_DNA"/>
</dbReference>
<protein>
    <recommendedName>
        <fullName evidence="17">Alternative oxidase</fullName>
        <ecNumber evidence="17">1.-.-.-</ecNumber>
    </recommendedName>
</protein>
<dbReference type="CDD" id="cd01053">
    <property type="entry name" value="AOX"/>
    <property type="match status" value="1"/>
</dbReference>
<evidence type="ECO:0000256" key="9">
    <source>
        <dbReference type="ARBA" id="ARBA00022982"/>
    </source>
</evidence>
<evidence type="ECO:0000256" key="6">
    <source>
        <dbReference type="ARBA" id="ARBA00022723"/>
    </source>
</evidence>
<evidence type="ECO:0000256" key="16">
    <source>
        <dbReference type="PROSITE-ProRule" id="PRU00520"/>
    </source>
</evidence>
<dbReference type="PRINTS" id="PR00112">
    <property type="entry name" value="ACYLPHPHTASE"/>
</dbReference>
<dbReference type="SUPFAM" id="SSF54975">
    <property type="entry name" value="Acylphosphatase/BLUF domain-like"/>
    <property type="match status" value="1"/>
</dbReference>
<feature type="compositionally biased region" description="Polar residues" evidence="19">
    <location>
        <begin position="82"/>
        <end position="99"/>
    </location>
</feature>
<evidence type="ECO:0000256" key="15">
    <source>
        <dbReference type="ARBA" id="ARBA00025285"/>
    </source>
</evidence>
<evidence type="ECO:0000256" key="17">
    <source>
        <dbReference type="RuleBase" id="RU003779"/>
    </source>
</evidence>
<evidence type="ECO:0000256" key="5">
    <source>
        <dbReference type="ARBA" id="ARBA00022692"/>
    </source>
</evidence>
<comment type="function">
    <text evidence="15">Catalyzes cyanide-resistant oxygen consumption. May increase respiration when the cytochrome respiratory pathway is restricted, or in response to low temperatures.</text>
</comment>
<comment type="similarity">
    <text evidence="2 17">Belongs to the alternative oxidase family.</text>
</comment>
<keyword evidence="5 17" id="KW-0812">Transmembrane</keyword>
<evidence type="ECO:0000256" key="19">
    <source>
        <dbReference type="SAM" id="MobiDB-lite"/>
    </source>
</evidence>
<keyword evidence="10 20" id="KW-1133">Transmembrane helix</keyword>
<dbReference type="GO" id="GO:0005743">
    <property type="term" value="C:mitochondrial inner membrane"/>
    <property type="evidence" value="ECO:0007669"/>
    <property type="project" value="UniProtKB-SubCell"/>
</dbReference>
<dbReference type="InterPro" id="IPR036046">
    <property type="entry name" value="Acylphosphatase-like_dom_sf"/>
</dbReference>
<keyword evidence="8" id="KW-0809">Transit peptide</keyword>
<dbReference type="FunFam" id="1.20.1260.140:FF:000002">
    <property type="entry name" value="Alternative oxidase"/>
    <property type="match status" value="1"/>
</dbReference>
<accession>A0A3M7MBX5</accession>
<dbReference type="InterPro" id="IPR038659">
    <property type="entry name" value="AOX_sf"/>
</dbReference>